<evidence type="ECO:0000313" key="1">
    <source>
        <dbReference type="EMBL" id="VCW67781.1"/>
    </source>
</evidence>
<feature type="non-terminal residue" evidence="1">
    <location>
        <position position="64"/>
    </location>
</feature>
<comment type="caution">
    <text evidence="1">The sequence shown here is derived from an EMBL/GenBank/DDBJ whole genome shotgun (WGS) entry which is preliminary data.</text>
</comment>
<proteinExistence type="predicted"/>
<keyword evidence="2" id="KW-1185">Reference proteome</keyword>
<sequence length="64" mass="7490">MPSECENLWWARQWKLTDKEDKQQQHVPTLLLFTGCSQILNWEASDGDYHNVSGGQCDLRPWKA</sequence>
<gene>
    <name evidence="1" type="ORF">BN2614_LOCUS1</name>
</gene>
<dbReference type="AlphaFoldDB" id="A0A9X9LGU1"/>
<dbReference type="EMBL" id="CYRY02003111">
    <property type="protein sequence ID" value="VCW67781.1"/>
    <property type="molecule type" value="Genomic_DNA"/>
</dbReference>
<accession>A0A9X9LGU1</accession>
<protein>
    <submittedName>
        <fullName evidence="1">Uncharacterized protein</fullName>
    </submittedName>
</protein>
<dbReference type="Proteomes" id="UP000269945">
    <property type="component" value="Unassembled WGS sequence"/>
</dbReference>
<evidence type="ECO:0000313" key="2">
    <source>
        <dbReference type="Proteomes" id="UP000269945"/>
    </source>
</evidence>
<name>A0A9X9LGU1_GULGU</name>
<reference evidence="1 2" key="1">
    <citation type="submission" date="2018-10" db="EMBL/GenBank/DDBJ databases">
        <authorList>
            <person name="Ekblom R."/>
            <person name="Jareborg N."/>
        </authorList>
    </citation>
    <scope>NUCLEOTIDE SEQUENCE [LARGE SCALE GENOMIC DNA]</scope>
    <source>
        <tissue evidence="1">Muscle</tissue>
    </source>
</reference>
<organism evidence="1 2">
    <name type="scientific">Gulo gulo</name>
    <name type="common">Wolverine</name>
    <name type="synonym">Gluton</name>
    <dbReference type="NCBI Taxonomy" id="48420"/>
    <lineage>
        <taxon>Eukaryota</taxon>
        <taxon>Metazoa</taxon>
        <taxon>Chordata</taxon>
        <taxon>Craniata</taxon>
        <taxon>Vertebrata</taxon>
        <taxon>Euteleostomi</taxon>
        <taxon>Mammalia</taxon>
        <taxon>Eutheria</taxon>
        <taxon>Laurasiatheria</taxon>
        <taxon>Carnivora</taxon>
        <taxon>Caniformia</taxon>
        <taxon>Musteloidea</taxon>
        <taxon>Mustelidae</taxon>
        <taxon>Guloninae</taxon>
        <taxon>Gulo</taxon>
    </lineage>
</organism>